<sequence>MLNAADALASAFFVLDEGEAGPVWPEDRIMTQTEGPVGGTGLAVLAKGGGCGPREDFGGRSIGCGRDPVSAGNSPGAGNARHECAEDGGFARHHHDHRRLDIHRGL</sequence>
<evidence type="ECO:0000256" key="1">
    <source>
        <dbReference type="SAM" id="MobiDB-lite"/>
    </source>
</evidence>
<dbReference type="EMBL" id="OKRB01000068">
    <property type="protein sequence ID" value="SPE18587.1"/>
    <property type="molecule type" value="Genomic_DNA"/>
</dbReference>
<evidence type="ECO:0000313" key="3">
    <source>
        <dbReference type="Proteomes" id="UP000239735"/>
    </source>
</evidence>
<protein>
    <submittedName>
        <fullName evidence="2">Uncharacterized protein</fullName>
    </submittedName>
</protein>
<proteinExistence type="predicted"/>
<gene>
    <name evidence="2" type="ORF">SBA5_160071</name>
</gene>
<name>A0A2N9L5J4_9BACT</name>
<dbReference type="Proteomes" id="UP000239735">
    <property type="component" value="Unassembled WGS sequence"/>
</dbReference>
<feature type="region of interest" description="Disordered" evidence="1">
    <location>
        <begin position="62"/>
        <end position="106"/>
    </location>
</feature>
<organism evidence="2 3">
    <name type="scientific">Candidatus Sulfuritelmatomonas gaucii</name>
    <dbReference type="NCBI Taxonomy" id="2043161"/>
    <lineage>
        <taxon>Bacteria</taxon>
        <taxon>Pseudomonadati</taxon>
        <taxon>Acidobacteriota</taxon>
        <taxon>Terriglobia</taxon>
        <taxon>Terriglobales</taxon>
        <taxon>Acidobacteriaceae</taxon>
        <taxon>Candidatus Sulfuritelmatomonas</taxon>
    </lineage>
</organism>
<dbReference type="AlphaFoldDB" id="A0A2N9L5J4"/>
<evidence type="ECO:0000313" key="2">
    <source>
        <dbReference type="EMBL" id="SPE18587.1"/>
    </source>
</evidence>
<reference evidence="3" key="1">
    <citation type="submission" date="2018-02" db="EMBL/GenBank/DDBJ databases">
        <authorList>
            <person name="Hausmann B."/>
        </authorList>
    </citation>
    <scope>NUCLEOTIDE SEQUENCE [LARGE SCALE GENOMIC DNA]</scope>
    <source>
        <strain evidence="3">Peat soil MAG SbA5</strain>
    </source>
</reference>
<accession>A0A2N9L5J4</accession>